<accession>A0A0N0U3M4</accession>
<dbReference type="Proteomes" id="UP000053105">
    <property type="component" value="Unassembled WGS sequence"/>
</dbReference>
<organism evidence="1 2">
    <name type="scientific">Melipona quadrifasciata</name>
    <dbReference type="NCBI Taxonomy" id="166423"/>
    <lineage>
        <taxon>Eukaryota</taxon>
        <taxon>Metazoa</taxon>
        <taxon>Ecdysozoa</taxon>
        <taxon>Arthropoda</taxon>
        <taxon>Hexapoda</taxon>
        <taxon>Insecta</taxon>
        <taxon>Pterygota</taxon>
        <taxon>Neoptera</taxon>
        <taxon>Endopterygota</taxon>
        <taxon>Hymenoptera</taxon>
        <taxon>Apocrita</taxon>
        <taxon>Aculeata</taxon>
        <taxon>Apoidea</taxon>
        <taxon>Anthophila</taxon>
        <taxon>Apidae</taxon>
        <taxon>Melipona</taxon>
    </lineage>
</organism>
<name>A0A0N0U3M4_9HYME</name>
<protein>
    <submittedName>
        <fullName evidence="1">Uncharacterized protein</fullName>
    </submittedName>
</protein>
<dbReference type="STRING" id="166423.A0A0N0U3M4"/>
<gene>
    <name evidence="1" type="ORF">WN51_05179</name>
</gene>
<keyword evidence="2" id="KW-1185">Reference proteome</keyword>
<dbReference type="OrthoDB" id="10368870at2759"/>
<sequence>YVSVSGEEIITNNGPFVGGSTCFIKIWLIISNTSWELKRDFVKFPIYALVLVFFNKR</sequence>
<evidence type="ECO:0000313" key="2">
    <source>
        <dbReference type="Proteomes" id="UP000053105"/>
    </source>
</evidence>
<dbReference type="AlphaFoldDB" id="A0A0N0U3M4"/>
<proteinExistence type="predicted"/>
<dbReference type="EMBL" id="KQ435885">
    <property type="protein sequence ID" value="KOX69624.1"/>
    <property type="molecule type" value="Genomic_DNA"/>
</dbReference>
<feature type="non-terminal residue" evidence="1">
    <location>
        <position position="1"/>
    </location>
</feature>
<reference evidence="1 2" key="1">
    <citation type="submission" date="2015-07" db="EMBL/GenBank/DDBJ databases">
        <title>The genome of Melipona quadrifasciata.</title>
        <authorList>
            <person name="Pan H."/>
            <person name="Kapheim K."/>
        </authorList>
    </citation>
    <scope>NUCLEOTIDE SEQUENCE [LARGE SCALE GENOMIC DNA]</scope>
    <source>
        <strain evidence="1">0111107301</strain>
        <tissue evidence="1">Whole body</tissue>
    </source>
</reference>
<evidence type="ECO:0000313" key="1">
    <source>
        <dbReference type="EMBL" id="KOX69624.1"/>
    </source>
</evidence>